<keyword evidence="4" id="KW-1185">Reference proteome</keyword>
<feature type="compositionally biased region" description="Polar residues" evidence="2">
    <location>
        <begin position="124"/>
        <end position="136"/>
    </location>
</feature>
<dbReference type="PANTHER" id="PTHR37261">
    <property type="entry name" value="40S RIBOSOMAL PROTEIN S27"/>
    <property type="match status" value="1"/>
</dbReference>
<protein>
    <submittedName>
        <fullName evidence="3">Uncharacterized protein</fullName>
    </submittedName>
</protein>
<feature type="region of interest" description="Disordered" evidence="2">
    <location>
        <begin position="633"/>
        <end position="654"/>
    </location>
</feature>
<comment type="caution">
    <text evidence="3">The sequence shown here is derived from an EMBL/GenBank/DDBJ whole genome shotgun (WGS) entry which is preliminary data.</text>
</comment>
<dbReference type="AlphaFoldDB" id="A0A8J6BXS4"/>
<feature type="compositionally biased region" description="Acidic residues" evidence="2">
    <location>
        <begin position="982"/>
        <end position="996"/>
    </location>
</feature>
<gene>
    <name evidence="3" type="ORF">GUJ93_ZPchr0013g36262</name>
</gene>
<feature type="region of interest" description="Disordered" evidence="2">
    <location>
        <begin position="1"/>
        <end position="20"/>
    </location>
</feature>
<reference evidence="3" key="1">
    <citation type="journal article" date="2021" name="bioRxiv">
        <title>Whole Genome Assembly and Annotation of Northern Wild Rice, Zizania palustris L., Supports a Whole Genome Duplication in the Zizania Genus.</title>
        <authorList>
            <person name="Haas M."/>
            <person name="Kono T."/>
            <person name="Macchietto M."/>
            <person name="Millas R."/>
            <person name="McGilp L."/>
            <person name="Shao M."/>
            <person name="Duquette J."/>
            <person name="Hirsch C.N."/>
            <person name="Kimball J."/>
        </authorList>
    </citation>
    <scope>NUCLEOTIDE SEQUENCE</scope>
    <source>
        <tissue evidence="3">Fresh leaf tissue</tissue>
    </source>
</reference>
<accession>A0A8J6BXS4</accession>
<evidence type="ECO:0000313" key="4">
    <source>
        <dbReference type="Proteomes" id="UP000729402"/>
    </source>
</evidence>
<evidence type="ECO:0000256" key="1">
    <source>
        <dbReference type="SAM" id="Coils"/>
    </source>
</evidence>
<reference evidence="3" key="2">
    <citation type="submission" date="2021-02" db="EMBL/GenBank/DDBJ databases">
        <authorList>
            <person name="Kimball J.A."/>
            <person name="Haas M.W."/>
            <person name="Macchietto M."/>
            <person name="Kono T."/>
            <person name="Duquette J."/>
            <person name="Shao M."/>
        </authorList>
    </citation>
    <scope>NUCLEOTIDE SEQUENCE</scope>
    <source>
        <tissue evidence="3">Fresh leaf tissue</tissue>
    </source>
</reference>
<evidence type="ECO:0000313" key="3">
    <source>
        <dbReference type="EMBL" id="KAG8099627.1"/>
    </source>
</evidence>
<feature type="region of interest" description="Disordered" evidence="2">
    <location>
        <begin position="449"/>
        <end position="481"/>
    </location>
</feature>
<feature type="region of interest" description="Disordered" evidence="2">
    <location>
        <begin position="122"/>
        <end position="152"/>
    </location>
</feature>
<feature type="coiled-coil region" evidence="1">
    <location>
        <begin position="416"/>
        <end position="443"/>
    </location>
</feature>
<evidence type="ECO:0000256" key="2">
    <source>
        <dbReference type="SAM" id="MobiDB-lite"/>
    </source>
</evidence>
<dbReference type="Proteomes" id="UP000729402">
    <property type="component" value="Unassembled WGS sequence"/>
</dbReference>
<dbReference type="EMBL" id="JAAALK010000079">
    <property type="protein sequence ID" value="KAG8099627.1"/>
    <property type="molecule type" value="Genomic_DNA"/>
</dbReference>
<dbReference type="EMBL" id="JAAALK010000079">
    <property type="protein sequence ID" value="KAG8099625.1"/>
    <property type="molecule type" value="Genomic_DNA"/>
</dbReference>
<feature type="compositionally biased region" description="Basic and acidic residues" evidence="2">
    <location>
        <begin position="573"/>
        <end position="595"/>
    </location>
</feature>
<dbReference type="OrthoDB" id="1939758at2759"/>
<feature type="compositionally biased region" description="Gly residues" evidence="2">
    <location>
        <begin position="1"/>
        <end position="12"/>
    </location>
</feature>
<dbReference type="PANTHER" id="PTHR37261:SF1">
    <property type="entry name" value="40S RIBOSOMAL PROTEIN S27"/>
    <property type="match status" value="1"/>
</dbReference>
<sequence length="1107" mass="120200">MEASGSGSGGEPGQPWTASATWAPAGGAAVEDAVSFETSTDDAEALPLAVVLDRPAPDGDGGTPPCEVTVYLRGKYEIHRVYVRSTARIYEIYYTTDHKDSSKDYLCTVRCGLAVKEPLPSAEESMTQWSSDADASTSEKHEQETKSVNSSLDEDSWVEVKIPELPVEKNRPKSQECNAIGARQETTLAHYEATAEITDASPCVSLTIRLLSLQSKTSVHIEEIYIFADPVETINDEPETCPGNMGGSSLLAMLVPSLMQMSKSRNQKTDNKCFSDASMTQFSHGCAMRLNSSCENIVQEAGPCHTNDLNFKSAVMENKQNVIDSDTITSENGNHCEFQLKDSKSFLLPVQTTENKQVPLVKNQRVSNTDQPVTPLMDENLNPYSRIDGKLDALLSKLEKMESYYSRFDDGMMRPLSSIESRLQRLEQKFDSFSVEIQSLRVSCARMSAPDGLSDMTNPQDKSHSDGKAGSSASATNRQPGLVIRAPEFSLEEYFSYDKSNENPVDLRGASMVPRPLVKSPDFVCESELTHEKLHDASFSSVDFALSSEKEYKTSPGLVVKVPEFLNDEDDKVDEKKETEFSDHDDGHTKSDDAPSKSTVDSSKSKTDVSVDGALASALAALLNSTKQTSCSQSVACPASNPTAENTNDSSAYSFSPEQVDEISTKDGSADQFYGTFGDANNIDNFISYQEADADPHTSLSKANLDEKVEENGQNNDLNFNMMAFVSSTEPLCVSSQLHTVEESIDVGSQENQQNDGSNSGVMSSVAKTEHIVAPHSPTVLKYIDDGAQLNANKSTLSLTEFLVTRNANSCKNVISETFSGNEGAETHIFKRTSAGSAKNLMDTNQILLVKKALENADGSAMFSVSGGMDFYCDCNFTDSNRRWTESSSLEASPNDNFTKPEVEHSWSDFSTESFIIEPTREAIVSGDDMAESPVDYLFTFNSSVKPTAGDEYKDDMLGMTFLVKRTSKNSHSLEVLLAESSDSEGEISDAEDTENDVGFGSAQFSTLSSSDDEAAASDEPLVDVVNLPTPSEAYVSSRNELFDMVDLTNPSGTHGPAENEPLDNVVGLLNPSETCSVISEHPVDDQSKPSGTFAGDGSGEYPDSLI</sequence>
<proteinExistence type="predicted"/>
<feature type="region of interest" description="Disordered" evidence="2">
    <location>
        <begin position="1077"/>
        <end position="1107"/>
    </location>
</feature>
<name>A0A8J6BXS4_ZIZPA</name>
<feature type="region of interest" description="Disordered" evidence="2">
    <location>
        <begin position="980"/>
        <end position="1020"/>
    </location>
</feature>
<organism evidence="3 4">
    <name type="scientific">Zizania palustris</name>
    <name type="common">Northern wild rice</name>
    <dbReference type="NCBI Taxonomy" id="103762"/>
    <lineage>
        <taxon>Eukaryota</taxon>
        <taxon>Viridiplantae</taxon>
        <taxon>Streptophyta</taxon>
        <taxon>Embryophyta</taxon>
        <taxon>Tracheophyta</taxon>
        <taxon>Spermatophyta</taxon>
        <taxon>Magnoliopsida</taxon>
        <taxon>Liliopsida</taxon>
        <taxon>Poales</taxon>
        <taxon>Poaceae</taxon>
        <taxon>BOP clade</taxon>
        <taxon>Oryzoideae</taxon>
        <taxon>Oryzeae</taxon>
        <taxon>Zizaniinae</taxon>
        <taxon>Zizania</taxon>
    </lineage>
</organism>
<feature type="region of interest" description="Disordered" evidence="2">
    <location>
        <begin position="570"/>
        <end position="608"/>
    </location>
</feature>
<keyword evidence="1" id="KW-0175">Coiled coil</keyword>